<dbReference type="SUPFAM" id="SSF49441">
    <property type="entry name" value="Cytochrome f, large domain"/>
    <property type="match status" value="1"/>
</dbReference>
<keyword evidence="3" id="KW-0934">Plastid</keyword>
<reference evidence="9 10" key="2">
    <citation type="journal article" date="2009" name="PLoS ONE">
        <title>An integrated genetic and cytogenetic map of the cucumber genome.</title>
        <authorList>
            <person name="Ren Y."/>
            <person name="Zhang Z."/>
            <person name="Liu J."/>
            <person name="Staub J.E."/>
            <person name="Han Y."/>
            <person name="Cheng Z."/>
            <person name="Li X."/>
            <person name="Lu J."/>
            <person name="Miao H."/>
            <person name="Kang H."/>
            <person name="Xie B."/>
            <person name="Gu X."/>
            <person name="Wang X."/>
            <person name="Du Y."/>
            <person name="Jin W."/>
            <person name="Huang S."/>
        </authorList>
    </citation>
    <scope>NUCLEOTIDE SEQUENCE [LARGE SCALE GENOMIC DNA]</scope>
    <source>
        <strain evidence="10">cv. 9930</strain>
    </source>
</reference>
<keyword evidence="6" id="KW-0793">Thylakoid</keyword>
<reference evidence="9 10" key="1">
    <citation type="journal article" date="2009" name="Nat. Genet.">
        <title>The genome of the cucumber, Cucumis sativus L.</title>
        <authorList>
            <person name="Huang S."/>
            <person name="Li R."/>
            <person name="Zhang Z."/>
            <person name="Li L."/>
            <person name="Gu X."/>
            <person name="Fan W."/>
            <person name="Lucas W.J."/>
            <person name="Wang X."/>
            <person name="Xie B."/>
            <person name="Ni P."/>
            <person name="Ren Y."/>
            <person name="Zhu H."/>
            <person name="Li J."/>
            <person name="Lin K."/>
            <person name="Jin W."/>
            <person name="Fei Z."/>
            <person name="Li G."/>
            <person name="Staub J."/>
            <person name="Kilian A."/>
            <person name="van der Vossen E.A."/>
            <person name="Wu Y."/>
            <person name="Guo J."/>
            <person name="He J."/>
            <person name="Jia Z."/>
            <person name="Ren Y."/>
            <person name="Tian G."/>
            <person name="Lu Y."/>
            <person name="Ruan J."/>
            <person name="Qian W."/>
            <person name="Wang M."/>
            <person name="Huang Q."/>
            <person name="Li B."/>
            <person name="Xuan Z."/>
            <person name="Cao J."/>
            <person name="Asan"/>
            <person name="Wu Z."/>
            <person name="Zhang J."/>
            <person name="Cai Q."/>
            <person name="Bai Y."/>
            <person name="Zhao B."/>
            <person name="Han Y."/>
            <person name="Li Y."/>
            <person name="Li X."/>
            <person name="Wang S."/>
            <person name="Shi Q."/>
            <person name="Liu S."/>
            <person name="Cho W.K."/>
            <person name="Kim J.Y."/>
            <person name="Xu Y."/>
            <person name="Heller-Uszynska K."/>
            <person name="Miao H."/>
            <person name="Cheng Z."/>
            <person name="Zhang S."/>
            <person name="Wu J."/>
            <person name="Yang Y."/>
            <person name="Kang H."/>
            <person name="Li M."/>
            <person name="Liang H."/>
            <person name="Ren X."/>
            <person name="Shi Z."/>
            <person name="Wen M."/>
            <person name="Jian M."/>
            <person name="Yang H."/>
            <person name="Zhang G."/>
            <person name="Yang Z."/>
            <person name="Chen R."/>
            <person name="Liu S."/>
            <person name="Li J."/>
            <person name="Ma L."/>
            <person name="Liu H."/>
            <person name="Zhou Y."/>
            <person name="Zhao J."/>
            <person name="Fang X."/>
            <person name="Li G."/>
            <person name="Fang L."/>
            <person name="Li Y."/>
            <person name="Liu D."/>
            <person name="Zheng H."/>
            <person name="Zhang Y."/>
            <person name="Qin N."/>
            <person name="Li Z."/>
            <person name="Yang G."/>
            <person name="Yang S."/>
            <person name="Bolund L."/>
            <person name="Kristiansen K."/>
            <person name="Zheng H."/>
            <person name="Li S."/>
            <person name="Zhang X."/>
            <person name="Yang H."/>
            <person name="Wang J."/>
            <person name="Sun R."/>
            <person name="Zhang B."/>
            <person name="Jiang S."/>
            <person name="Wang J."/>
            <person name="Du Y."/>
            <person name="Li S."/>
        </authorList>
    </citation>
    <scope>NUCLEOTIDE SEQUENCE [LARGE SCALE GENOMIC DNA]</scope>
    <source>
        <strain evidence="10">cv. 9930</strain>
    </source>
</reference>
<protein>
    <recommendedName>
        <fullName evidence="8">Cytochrome f large domain-containing protein</fullName>
    </recommendedName>
</protein>
<dbReference type="InterPro" id="IPR036826">
    <property type="entry name" value="Cyt_f_lg_dom_sf"/>
</dbReference>
<evidence type="ECO:0000256" key="3">
    <source>
        <dbReference type="ARBA" id="ARBA00022640"/>
    </source>
</evidence>
<feature type="domain" description="Cytochrome f large" evidence="8">
    <location>
        <begin position="2"/>
        <end position="59"/>
    </location>
</feature>
<reference evidence="9 10" key="3">
    <citation type="journal article" date="2010" name="BMC Genomics">
        <title>Transcriptome sequencing and comparative analysis of cucumber flowers with different sex types.</title>
        <authorList>
            <person name="Guo S."/>
            <person name="Zheng Y."/>
            <person name="Joung J.G."/>
            <person name="Liu S."/>
            <person name="Zhang Z."/>
            <person name="Crasta O.R."/>
            <person name="Sobral B.W."/>
            <person name="Xu Y."/>
            <person name="Huang S."/>
            <person name="Fei Z."/>
        </authorList>
    </citation>
    <scope>NUCLEOTIDE SEQUENCE [LARGE SCALE GENOMIC DNA]</scope>
    <source>
        <strain evidence="10">cv. 9930</strain>
    </source>
</reference>
<sequence>MGNLSFQSYRPTKKNILVIGPVPGQKYSEITFPILSPDPATKKDVHFLKYPIYVGGNRGRGQIYPDGSKSNNNVYNATAAGIRLLKRLGCSPSVLMASHHLHTATASASHICRNFLGFIFTSKFPHPFRFSTSSSRIHSFPSFSLLLSPKGYCSSSGSINSANTMDTVPTYHGSSASTRCQPMVQFQDSLSNPLTFKEDTGIDNPADARVMLIDGTSIIFRAYYKLLAKLHHGHLSHADGNGDWVLTIFTALSLVSNILIRFWF</sequence>
<dbReference type="PANTHER" id="PTHR33288:SF10">
    <property type="entry name" value="CYTOCHROME F"/>
    <property type="match status" value="1"/>
</dbReference>
<name>A0A0A0KYZ2_CUCSA</name>
<evidence type="ECO:0000256" key="7">
    <source>
        <dbReference type="ARBA" id="ARBA00023136"/>
    </source>
</evidence>
<dbReference type="GO" id="GO:0042651">
    <property type="term" value="C:thylakoid membrane"/>
    <property type="evidence" value="ECO:0007669"/>
    <property type="project" value="InterPro"/>
</dbReference>
<reference evidence="9 10" key="4">
    <citation type="journal article" date="2011" name="BMC Genomics">
        <title>RNA-Seq improves annotation of protein-coding genes in the cucumber genome.</title>
        <authorList>
            <person name="Li Z."/>
            <person name="Zhang Z."/>
            <person name="Yan P."/>
            <person name="Huang S."/>
            <person name="Fei Z."/>
            <person name="Lin K."/>
        </authorList>
    </citation>
    <scope>NUCLEOTIDE SEQUENCE [LARGE SCALE GENOMIC DNA]</scope>
    <source>
        <strain evidence="10">cv. 9930</strain>
    </source>
</reference>
<organism evidence="9 10">
    <name type="scientific">Cucumis sativus</name>
    <name type="common">Cucumber</name>
    <dbReference type="NCBI Taxonomy" id="3659"/>
    <lineage>
        <taxon>Eukaryota</taxon>
        <taxon>Viridiplantae</taxon>
        <taxon>Streptophyta</taxon>
        <taxon>Embryophyta</taxon>
        <taxon>Tracheophyta</taxon>
        <taxon>Spermatophyta</taxon>
        <taxon>Magnoliopsida</taxon>
        <taxon>eudicotyledons</taxon>
        <taxon>Gunneridae</taxon>
        <taxon>Pentapetalae</taxon>
        <taxon>rosids</taxon>
        <taxon>fabids</taxon>
        <taxon>Cucurbitales</taxon>
        <taxon>Cucurbitaceae</taxon>
        <taxon>Benincaseae</taxon>
        <taxon>Cucumis</taxon>
    </lineage>
</organism>
<dbReference type="EMBL" id="CM002925">
    <property type="protein sequence ID" value="KGN54743.1"/>
    <property type="molecule type" value="Genomic_DNA"/>
</dbReference>
<dbReference type="PROSITE" id="PS51010">
    <property type="entry name" value="CYTF"/>
    <property type="match status" value="1"/>
</dbReference>
<evidence type="ECO:0000256" key="5">
    <source>
        <dbReference type="ARBA" id="ARBA00022989"/>
    </source>
</evidence>
<accession>A0A0A0KYZ2</accession>
<dbReference type="AlphaFoldDB" id="A0A0A0KYZ2"/>
<dbReference type="STRING" id="3659.A0A0A0KYZ2"/>
<dbReference type="PRINTS" id="PR00610">
    <property type="entry name" value="CYTOCHROMEF"/>
</dbReference>
<gene>
    <name evidence="9" type="ORF">Csa_4G442580</name>
</gene>
<keyword evidence="7" id="KW-0472">Membrane</keyword>
<evidence type="ECO:0000313" key="10">
    <source>
        <dbReference type="Proteomes" id="UP000029981"/>
    </source>
</evidence>
<dbReference type="Gene3D" id="2.60.40.830">
    <property type="entry name" value="Cytochrome f large domain"/>
    <property type="match status" value="1"/>
</dbReference>
<evidence type="ECO:0000256" key="1">
    <source>
        <dbReference type="ARBA" id="ARBA00004370"/>
    </source>
</evidence>
<dbReference type="Proteomes" id="UP000029981">
    <property type="component" value="Chromosome 4"/>
</dbReference>
<proteinExistence type="predicted"/>
<evidence type="ECO:0000259" key="8">
    <source>
        <dbReference type="Pfam" id="PF16639"/>
    </source>
</evidence>
<keyword evidence="5" id="KW-1133">Transmembrane helix</keyword>
<evidence type="ECO:0000313" key="9">
    <source>
        <dbReference type="EMBL" id="KGN54743.1"/>
    </source>
</evidence>
<keyword evidence="10" id="KW-1185">Reference proteome</keyword>
<dbReference type="Gramene" id="KGN54743">
    <property type="protein sequence ID" value="KGN54743"/>
    <property type="gene ID" value="Csa_4G442580"/>
</dbReference>
<comment type="subcellular location">
    <subcellularLocation>
        <location evidence="1">Membrane</location>
    </subcellularLocation>
</comment>
<dbReference type="GO" id="GO:0015979">
    <property type="term" value="P:photosynthesis"/>
    <property type="evidence" value="ECO:0007669"/>
    <property type="project" value="UniProtKB-KW"/>
</dbReference>
<evidence type="ECO:0000256" key="6">
    <source>
        <dbReference type="ARBA" id="ARBA00023078"/>
    </source>
</evidence>
<evidence type="ECO:0000256" key="2">
    <source>
        <dbReference type="ARBA" id="ARBA00022531"/>
    </source>
</evidence>
<dbReference type="GO" id="GO:0005506">
    <property type="term" value="F:iron ion binding"/>
    <property type="evidence" value="ECO:0007669"/>
    <property type="project" value="InterPro"/>
</dbReference>
<keyword evidence="2" id="KW-0602">Photosynthesis</keyword>
<keyword evidence="4" id="KW-0812">Transmembrane</keyword>
<dbReference type="GO" id="GO:0009055">
    <property type="term" value="F:electron transfer activity"/>
    <property type="evidence" value="ECO:0007669"/>
    <property type="project" value="InterPro"/>
</dbReference>
<dbReference type="eggNOG" id="ENOG502QSF6">
    <property type="taxonomic scope" value="Eukaryota"/>
</dbReference>
<dbReference type="GO" id="GO:0020037">
    <property type="term" value="F:heme binding"/>
    <property type="evidence" value="ECO:0007669"/>
    <property type="project" value="InterPro"/>
</dbReference>
<dbReference type="Pfam" id="PF16639">
    <property type="entry name" value="Apocytochr_F_N"/>
    <property type="match status" value="1"/>
</dbReference>
<dbReference type="InterPro" id="IPR002325">
    <property type="entry name" value="Cyt_f"/>
</dbReference>
<evidence type="ECO:0000256" key="4">
    <source>
        <dbReference type="ARBA" id="ARBA00022692"/>
    </source>
</evidence>
<dbReference type="InterPro" id="IPR024094">
    <property type="entry name" value="Cyt_f_lg_dom"/>
</dbReference>
<dbReference type="PANTHER" id="PTHR33288">
    <property type="match status" value="1"/>
</dbReference>